<dbReference type="Proteomes" id="UP000009168">
    <property type="component" value="Unassembled WGS sequence"/>
</dbReference>
<organism evidence="1 2">
    <name type="scientific">Tetrahymena thermophila (strain SB210)</name>
    <dbReference type="NCBI Taxonomy" id="312017"/>
    <lineage>
        <taxon>Eukaryota</taxon>
        <taxon>Sar</taxon>
        <taxon>Alveolata</taxon>
        <taxon>Ciliophora</taxon>
        <taxon>Intramacronucleata</taxon>
        <taxon>Oligohymenophorea</taxon>
        <taxon>Hymenostomatida</taxon>
        <taxon>Tetrahymenina</taxon>
        <taxon>Tetrahymenidae</taxon>
        <taxon>Tetrahymena</taxon>
    </lineage>
</organism>
<proteinExistence type="predicted"/>
<gene>
    <name evidence="1" type="ORF">TTHERM_00469270</name>
</gene>
<name>I7MAM4_TETTS</name>
<dbReference type="KEGG" id="tet:TTHERM_00469270"/>
<evidence type="ECO:0000313" key="1">
    <source>
        <dbReference type="EMBL" id="EAS04878.1"/>
    </source>
</evidence>
<dbReference type="RefSeq" id="XP_001025123.1">
    <property type="nucleotide sequence ID" value="XM_001025123.1"/>
</dbReference>
<dbReference type="EMBL" id="GG662441">
    <property type="protein sequence ID" value="EAS04878.1"/>
    <property type="molecule type" value="Genomic_DNA"/>
</dbReference>
<keyword evidence="2" id="KW-1185">Reference proteome</keyword>
<accession>I7MAM4</accession>
<evidence type="ECO:0000313" key="2">
    <source>
        <dbReference type="Proteomes" id="UP000009168"/>
    </source>
</evidence>
<sequence length="121" mass="14576">MRILYVNIWISLVNYKVAYKELSEYQSNKSKSSNNYINGFWIIKCPNQDQNIIWNAQNRYNKSLAINTFALVSWIFVSSNQQIKLFKLDRIEKSYQYCFINIRIQICRNRKEAYKSLNDIK</sequence>
<dbReference type="AlphaFoldDB" id="I7MAM4"/>
<dbReference type="HOGENOM" id="CLU_2042798_0_0_1"/>
<dbReference type="InParanoid" id="I7MAM4"/>
<dbReference type="GeneID" id="7833665"/>
<reference evidence="2" key="1">
    <citation type="journal article" date="2006" name="PLoS Biol.">
        <title>Macronuclear genome sequence of the ciliate Tetrahymena thermophila, a model eukaryote.</title>
        <authorList>
            <person name="Eisen J.A."/>
            <person name="Coyne R.S."/>
            <person name="Wu M."/>
            <person name="Wu D."/>
            <person name="Thiagarajan M."/>
            <person name="Wortman J.R."/>
            <person name="Badger J.H."/>
            <person name="Ren Q."/>
            <person name="Amedeo P."/>
            <person name="Jones K.M."/>
            <person name="Tallon L.J."/>
            <person name="Delcher A.L."/>
            <person name="Salzberg S.L."/>
            <person name="Silva J.C."/>
            <person name="Haas B.J."/>
            <person name="Majoros W.H."/>
            <person name="Farzad M."/>
            <person name="Carlton J.M."/>
            <person name="Smith R.K. Jr."/>
            <person name="Garg J."/>
            <person name="Pearlman R.E."/>
            <person name="Karrer K.M."/>
            <person name="Sun L."/>
            <person name="Manning G."/>
            <person name="Elde N.C."/>
            <person name="Turkewitz A.P."/>
            <person name="Asai D.J."/>
            <person name="Wilkes D.E."/>
            <person name="Wang Y."/>
            <person name="Cai H."/>
            <person name="Collins K."/>
            <person name="Stewart B.A."/>
            <person name="Lee S.R."/>
            <person name="Wilamowska K."/>
            <person name="Weinberg Z."/>
            <person name="Ruzzo W.L."/>
            <person name="Wloga D."/>
            <person name="Gaertig J."/>
            <person name="Frankel J."/>
            <person name="Tsao C.-C."/>
            <person name="Gorovsky M.A."/>
            <person name="Keeling P.J."/>
            <person name="Waller R.F."/>
            <person name="Patron N.J."/>
            <person name="Cherry J.M."/>
            <person name="Stover N.A."/>
            <person name="Krieger C.J."/>
            <person name="del Toro C."/>
            <person name="Ryder H.F."/>
            <person name="Williamson S.C."/>
            <person name="Barbeau R.A."/>
            <person name="Hamilton E.P."/>
            <person name="Orias E."/>
        </authorList>
    </citation>
    <scope>NUCLEOTIDE SEQUENCE [LARGE SCALE GENOMIC DNA]</scope>
    <source>
        <strain evidence="2">SB210</strain>
    </source>
</reference>
<protein>
    <submittedName>
        <fullName evidence="1">Uncharacterized protein</fullName>
    </submittedName>
</protein>